<proteinExistence type="predicted"/>
<evidence type="ECO:0000313" key="2">
    <source>
        <dbReference type="EMBL" id="NDJ95649.1"/>
    </source>
</evidence>
<dbReference type="InterPro" id="IPR028097">
    <property type="entry name" value="FAM91_C_dom"/>
</dbReference>
<dbReference type="Pfam" id="PF14648">
    <property type="entry name" value="FAM91_C"/>
    <property type="match status" value="1"/>
</dbReference>
<reference evidence="2" key="1">
    <citation type="submission" date="2018-11" db="EMBL/GenBank/DDBJ databases">
        <title>Myxobolus squamalis genome and transcriptome.</title>
        <authorList>
            <person name="Yahalomi D."/>
            <person name="Atkinson S.D."/>
            <person name="Neuhof M."/>
            <person name="Chang E.S."/>
            <person name="Philippe H."/>
            <person name="Cartwright P."/>
            <person name="Bartholomew J.L."/>
            <person name="Huchon D."/>
        </authorList>
    </citation>
    <scope>NUCLEOTIDE SEQUENCE</scope>
    <source>
        <strain evidence="2">71B08</strain>
        <tissue evidence="2">Whole</tissue>
    </source>
</reference>
<dbReference type="EMBL" id="GHBR01000044">
    <property type="protein sequence ID" value="NDJ95649.1"/>
    <property type="molecule type" value="Transcribed_RNA"/>
</dbReference>
<sequence length="104" mass="11721">MICKRFHNIDQNTLHSSWSSGLIKPVTSSNSSNSVGTSIQSPLSSLTETFQTLDQLSISVSNQPENYCKRIAFIYDSNLTAFLMVGNLSQVFYKINSWNLKHMQ</sequence>
<accession>A0A6B2G2G0</accession>
<evidence type="ECO:0000259" key="1">
    <source>
        <dbReference type="Pfam" id="PF14648"/>
    </source>
</evidence>
<organism evidence="2">
    <name type="scientific">Myxobolus squamalis</name>
    <name type="common">Myxosporean</name>
    <dbReference type="NCBI Taxonomy" id="59785"/>
    <lineage>
        <taxon>Eukaryota</taxon>
        <taxon>Metazoa</taxon>
        <taxon>Cnidaria</taxon>
        <taxon>Myxozoa</taxon>
        <taxon>Myxosporea</taxon>
        <taxon>Bivalvulida</taxon>
        <taxon>Platysporina</taxon>
        <taxon>Myxobolidae</taxon>
        <taxon>Myxobolus</taxon>
    </lineage>
</organism>
<protein>
    <submittedName>
        <fullName evidence="2">Protein FAM91A1 (Trinotate prediction)</fullName>
    </submittedName>
</protein>
<feature type="domain" description="FAM91 C-terminal" evidence="1">
    <location>
        <begin position="69"/>
        <end position="92"/>
    </location>
</feature>
<name>A0A6B2G2G0_MYXSQ</name>
<dbReference type="AlphaFoldDB" id="A0A6B2G2G0"/>